<organism evidence="2 3">
    <name type="scientific">Pyrenophora seminiperda CCB06</name>
    <dbReference type="NCBI Taxonomy" id="1302712"/>
    <lineage>
        <taxon>Eukaryota</taxon>
        <taxon>Fungi</taxon>
        <taxon>Dikarya</taxon>
        <taxon>Ascomycota</taxon>
        <taxon>Pezizomycotina</taxon>
        <taxon>Dothideomycetes</taxon>
        <taxon>Pleosporomycetidae</taxon>
        <taxon>Pleosporales</taxon>
        <taxon>Pleosporineae</taxon>
        <taxon>Pleosporaceae</taxon>
        <taxon>Pyrenophora</taxon>
    </lineage>
</organism>
<feature type="region of interest" description="Disordered" evidence="1">
    <location>
        <begin position="352"/>
        <end position="378"/>
    </location>
</feature>
<dbReference type="PANTHER" id="PTHR42470:SF1">
    <property type="entry name" value="VAST DOMAIN-CONTAINING PROTEIN"/>
    <property type="match status" value="1"/>
</dbReference>
<dbReference type="EMBL" id="KE747835">
    <property type="protein sequence ID" value="RMZ72886.1"/>
    <property type="molecule type" value="Genomic_DNA"/>
</dbReference>
<accession>A0A3M7MEC2</accession>
<dbReference type="PANTHER" id="PTHR42470">
    <property type="entry name" value="VAST DOMAIN-CONTAINING PROTEIN"/>
    <property type="match status" value="1"/>
</dbReference>
<evidence type="ECO:0000256" key="1">
    <source>
        <dbReference type="SAM" id="MobiDB-lite"/>
    </source>
</evidence>
<keyword evidence="3" id="KW-1185">Reference proteome</keyword>
<feature type="compositionally biased region" description="Basic residues" evidence="1">
    <location>
        <begin position="369"/>
        <end position="378"/>
    </location>
</feature>
<gene>
    <name evidence="2" type="ORF">GMOD_00010470</name>
</gene>
<sequence length="378" mass="42958">MLRRRARSLNRNPSPLRLTRENLRCFEDSTQSPVMSIPRNPSPTRKDTAITDKKQLAGYNITVDKGVALPEALADLVKTLQRAREQEPSPHAQAIIDTRRAASVENEITARKMMEEHILFRGEGYSGGVKGLTLKDQVNLIKDYLPTPPRVTVPELWGSLARPQPDSCIGYITATEATAHAPALVMPFTREEDDMADWHWKAAISGENQVHASLQAARDGALIVTYMHQFYTLAYPNRNPTQLETCHFSLTTEGYTIILWIHWREVDPEDGEVYFRMEEVETARMGKLNDLLDMRRMLHNYLDFAFGERLRSIKEALPAFWPNRPKRRVKMTKSRSSTTTLGSELRFDLPITPSSSVGESVNRDAVPSKKMKRKLADV</sequence>
<protein>
    <submittedName>
        <fullName evidence="2">Uncharacterized protein</fullName>
    </submittedName>
</protein>
<proteinExistence type="predicted"/>
<dbReference type="Proteomes" id="UP000265663">
    <property type="component" value="Unassembled WGS sequence"/>
</dbReference>
<dbReference type="AlphaFoldDB" id="A0A3M7MEC2"/>
<dbReference type="OrthoDB" id="5426775at2759"/>
<evidence type="ECO:0000313" key="2">
    <source>
        <dbReference type="EMBL" id="RMZ72886.1"/>
    </source>
</evidence>
<name>A0A3M7MEC2_9PLEO</name>
<evidence type="ECO:0000313" key="3">
    <source>
        <dbReference type="Proteomes" id="UP000265663"/>
    </source>
</evidence>
<reference evidence="2 3" key="1">
    <citation type="journal article" date="2014" name="PLoS ONE">
        <title>De novo Genome Assembly of the Fungal Plant Pathogen Pyrenophora semeniperda.</title>
        <authorList>
            <person name="Soliai M.M."/>
            <person name="Meyer S.E."/>
            <person name="Udall J.A."/>
            <person name="Elzinga D.E."/>
            <person name="Hermansen R.A."/>
            <person name="Bodily P.M."/>
            <person name="Hart A.A."/>
            <person name="Coleman C.E."/>
        </authorList>
    </citation>
    <scope>NUCLEOTIDE SEQUENCE [LARGE SCALE GENOMIC DNA]</scope>
    <source>
        <strain evidence="2 3">CCB06</strain>
        <tissue evidence="2">Mycelium</tissue>
    </source>
</reference>